<dbReference type="InterPro" id="IPR010520">
    <property type="entry name" value="FrsA-like"/>
</dbReference>
<dbReference type="GO" id="GO:0016787">
    <property type="term" value="F:hydrolase activity"/>
    <property type="evidence" value="ECO:0007669"/>
    <property type="project" value="UniProtKB-KW"/>
</dbReference>
<name>A0A0X1U993_ANAPI</name>
<proteinExistence type="predicted"/>
<reference evidence="3" key="3">
    <citation type="submission" date="2016-11" db="EMBL/GenBank/DDBJ databases">
        <authorList>
            <person name="Varghese N."/>
            <person name="Submissions S."/>
        </authorList>
    </citation>
    <scope>NUCLEOTIDE SEQUENCE</scope>
    <source>
        <strain evidence="3">DSM 1682</strain>
    </source>
</reference>
<keyword evidence="4" id="KW-1185">Reference proteome</keyword>
<keyword evidence="1 2" id="KW-0378">Hydrolase</keyword>
<dbReference type="Gene3D" id="3.40.50.1820">
    <property type="entry name" value="alpha/beta hydrolase"/>
    <property type="match status" value="1"/>
</dbReference>
<evidence type="ECO:0000313" key="3">
    <source>
        <dbReference type="EMBL" id="SHE69696.1"/>
    </source>
</evidence>
<sequence length="384" mass="43976">MKTKHWTDIKFSKDILTDALTKHILGLTQYGMADFAEVMEVISQVKKGDEESWINTWSSMAQKLKSRAELAEKKSQKVTASTAYLRASTYFRVATMYFGKIDDPRMKNCTIESHNCYEKYLGLSEYPGKYVEIPYENTYLPGHYYHSPFAKEKAPLLIITPGRDTWAEDTRWVYDGAIKRGINCLIYDGPGQGFALRLGGLPFRPDWENVMKPVVDFALTLPGVDRNRIGLMGLSFGGFLIPRAVAFEKRVKLCIVDPGNINWGGAFAERLQVIKRTPKFLRPSFMNFMLQDYAWKQGVSEDEVIEELKKYDNTSILDKITCRMLVMDGTKEPMFGEAKKFYDALKCPKDYMLFDEDTTAQAHCQMGSYATGTEYLFDWISDNL</sequence>
<evidence type="ECO:0000313" key="2">
    <source>
        <dbReference type="EMBL" id="AMJ41488.1"/>
    </source>
</evidence>
<accession>A0A0X1U993</accession>
<reference evidence="4" key="2">
    <citation type="submission" date="2016-01" db="EMBL/GenBank/DDBJ databases">
        <authorList>
            <person name="Poehlein A."/>
            <person name="Schlien K."/>
            <person name="Gottschalk G."/>
            <person name="Buckel W."/>
            <person name="Daniel R."/>
        </authorList>
    </citation>
    <scope>NUCLEOTIDE SEQUENCE [LARGE SCALE GENOMIC DNA]</scope>
    <source>
        <strain evidence="4">X2</strain>
    </source>
</reference>
<dbReference type="KEGG" id="cpro:CPRO_19060"/>
<evidence type="ECO:0000313" key="4">
    <source>
        <dbReference type="Proteomes" id="UP000068026"/>
    </source>
</evidence>
<dbReference type="EMBL" id="FQUA01000005">
    <property type="protein sequence ID" value="SHE69696.1"/>
    <property type="molecule type" value="Genomic_DNA"/>
</dbReference>
<dbReference type="Pfam" id="PF06500">
    <property type="entry name" value="FrsA-like"/>
    <property type="match status" value="1"/>
</dbReference>
<dbReference type="InterPro" id="IPR029058">
    <property type="entry name" value="AB_hydrolase_fold"/>
</dbReference>
<gene>
    <name evidence="2" type="ORF">CPRO_19060</name>
    <name evidence="3" type="ORF">SAMN02745151_01507</name>
</gene>
<evidence type="ECO:0000313" key="5">
    <source>
        <dbReference type="Proteomes" id="UP000184204"/>
    </source>
</evidence>
<dbReference type="InterPro" id="IPR050261">
    <property type="entry name" value="FrsA_esterase"/>
</dbReference>
<evidence type="ECO:0000256" key="1">
    <source>
        <dbReference type="ARBA" id="ARBA00022801"/>
    </source>
</evidence>
<dbReference type="Proteomes" id="UP000068026">
    <property type="component" value="Chromosome"/>
</dbReference>
<dbReference type="Gene3D" id="1.20.1440.110">
    <property type="entry name" value="acylaminoacyl peptidase"/>
    <property type="match status" value="1"/>
</dbReference>
<dbReference type="OrthoDB" id="9812921at2"/>
<dbReference type="PANTHER" id="PTHR22946">
    <property type="entry name" value="DIENELACTONE HYDROLASE DOMAIN-CONTAINING PROTEIN-RELATED"/>
    <property type="match status" value="1"/>
</dbReference>
<protein>
    <submittedName>
        <fullName evidence="2">2,6-dihydropseudooxynicotine hydrolase</fullName>
        <ecNumber evidence="2">3.7.1.19</ecNumber>
    </submittedName>
</protein>
<dbReference type="SUPFAM" id="SSF53474">
    <property type="entry name" value="alpha/beta-Hydrolases"/>
    <property type="match status" value="1"/>
</dbReference>
<dbReference type="Proteomes" id="UP000184204">
    <property type="component" value="Unassembled WGS sequence"/>
</dbReference>
<reference evidence="2 4" key="1">
    <citation type="journal article" date="2016" name="Genome Announc.">
        <title>Complete Genome Sequence of the Amino Acid-Fermenting Clostridium propionicum X2 (DSM 1682).</title>
        <authorList>
            <person name="Poehlein A."/>
            <person name="Schlien K."/>
            <person name="Chowdhury N.P."/>
            <person name="Gottschalk G."/>
            <person name="Buckel W."/>
            <person name="Daniel R."/>
        </authorList>
    </citation>
    <scope>NUCLEOTIDE SEQUENCE [LARGE SCALE GENOMIC DNA]</scope>
    <source>
        <strain evidence="2 4">X2</strain>
    </source>
</reference>
<dbReference type="EMBL" id="CP014223">
    <property type="protein sequence ID" value="AMJ41488.1"/>
    <property type="molecule type" value="Genomic_DNA"/>
</dbReference>
<dbReference type="EC" id="3.7.1.19" evidence="2"/>
<dbReference type="AlphaFoldDB" id="A0A0X1U993"/>
<organism evidence="3 5">
    <name type="scientific">Anaerotignum propionicum DSM 1682</name>
    <dbReference type="NCBI Taxonomy" id="991789"/>
    <lineage>
        <taxon>Bacteria</taxon>
        <taxon>Bacillati</taxon>
        <taxon>Bacillota</taxon>
        <taxon>Clostridia</taxon>
        <taxon>Lachnospirales</taxon>
        <taxon>Anaerotignaceae</taxon>
        <taxon>Anaerotignum</taxon>
    </lineage>
</organism>
<dbReference type="PANTHER" id="PTHR22946:SF12">
    <property type="entry name" value="CONIDIAL PIGMENT BIOSYNTHESIS PROTEIN AYG1 (AFU_ORTHOLOGUE AFUA_2G17550)"/>
    <property type="match status" value="1"/>
</dbReference>
<dbReference type="RefSeq" id="WP_066050819.1">
    <property type="nucleotide sequence ID" value="NZ_CP014223.1"/>
</dbReference>
<reference evidence="5" key="4">
    <citation type="submission" date="2016-11" db="EMBL/GenBank/DDBJ databases">
        <authorList>
            <person name="Jaros S."/>
            <person name="Januszkiewicz K."/>
            <person name="Wedrychowicz H."/>
        </authorList>
    </citation>
    <scope>NUCLEOTIDE SEQUENCE [LARGE SCALE GENOMIC DNA]</scope>
    <source>
        <strain evidence="5">DSM 1682</strain>
    </source>
</reference>